<gene>
    <name evidence="2" type="ORF">CDAR_126411</name>
</gene>
<name>A0AAV4R772_9ARAC</name>
<reference evidence="2 3" key="1">
    <citation type="submission" date="2021-06" db="EMBL/GenBank/DDBJ databases">
        <title>Caerostris darwini draft genome.</title>
        <authorList>
            <person name="Kono N."/>
            <person name="Arakawa K."/>
        </authorList>
    </citation>
    <scope>NUCLEOTIDE SEQUENCE [LARGE SCALE GENOMIC DNA]</scope>
</reference>
<keyword evidence="3" id="KW-1185">Reference proteome</keyword>
<evidence type="ECO:0000313" key="2">
    <source>
        <dbReference type="EMBL" id="GIY16100.1"/>
    </source>
</evidence>
<dbReference type="EMBL" id="BPLQ01005633">
    <property type="protein sequence ID" value="GIY16100.1"/>
    <property type="molecule type" value="Genomic_DNA"/>
</dbReference>
<comment type="caution">
    <text evidence="2">The sequence shown here is derived from an EMBL/GenBank/DDBJ whole genome shotgun (WGS) entry which is preliminary data.</text>
</comment>
<evidence type="ECO:0000313" key="3">
    <source>
        <dbReference type="Proteomes" id="UP001054837"/>
    </source>
</evidence>
<evidence type="ECO:0000256" key="1">
    <source>
        <dbReference type="SAM" id="MobiDB-lite"/>
    </source>
</evidence>
<dbReference type="Proteomes" id="UP001054837">
    <property type="component" value="Unassembled WGS sequence"/>
</dbReference>
<dbReference type="AlphaFoldDB" id="A0AAV4R772"/>
<protein>
    <submittedName>
        <fullName evidence="2">Uncharacterized protein</fullName>
    </submittedName>
</protein>
<feature type="compositionally biased region" description="Basic residues" evidence="1">
    <location>
        <begin position="1"/>
        <end position="14"/>
    </location>
</feature>
<proteinExistence type="predicted"/>
<accession>A0AAV4R772</accession>
<feature type="region of interest" description="Disordered" evidence="1">
    <location>
        <begin position="1"/>
        <end position="48"/>
    </location>
</feature>
<organism evidence="2 3">
    <name type="scientific">Caerostris darwini</name>
    <dbReference type="NCBI Taxonomy" id="1538125"/>
    <lineage>
        <taxon>Eukaryota</taxon>
        <taxon>Metazoa</taxon>
        <taxon>Ecdysozoa</taxon>
        <taxon>Arthropoda</taxon>
        <taxon>Chelicerata</taxon>
        <taxon>Arachnida</taxon>
        <taxon>Araneae</taxon>
        <taxon>Araneomorphae</taxon>
        <taxon>Entelegynae</taxon>
        <taxon>Araneoidea</taxon>
        <taxon>Araneidae</taxon>
        <taxon>Caerostris</taxon>
    </lineage>
</organism>
<sequence>MKKFHGIRNKRHGKRGEGAFKSGNTAGTAWWDVSSDTDNDLEHERKRNRKTENRKCFAVMLFQLRRFVDVCINFRYFVIALRVRANCNYSRRFLSRKIVCSFRIRI</sequence>